<organism evidence="2 3">
    <name type="scientific">Sander lucioperca</name>
    <name type="common">Pike-perch</name>
    <name type="synonym">Perca lucioperca</name>
    <dbReference type="NCBI Taxonomy" id="283035"/>
    <lineage>
        <taxon>Eukaryota</taxon>
        <taxon>Metazoa</taxon>
        <taxon>Chordata</taxon>
        <taxon>Craniata</taxon>
        <taxon>Vertebrata</taxon>
        <taxon>Euteleostomi</taxon>
        <taxon>Actinopterygii</taxon>
        <taxon>Neopterygii</taxon>
        <taxon>Teleostei</taxon>
        <taxon>Neoteleostei</taxon>
        <taxon>Acanthomorphata</taxon>
        <taxon>Eupercaria</taxon>
        <taxon>Perciformes</taxon>
        <taxon>Percoidei</taxon>
        <taxon>Percidae</taxon>
        <taxon>Luciopercinae</taxon>
        <taxon>Sander</taxon>
    </lineage>
</organism>
<feature type="compositionally biased region" description="Basic and acidic residues" evidence="1">
    <location>
        <begin position="1"/>
        <end position="15"/>
    </location>
</feature>
<evidence type="ECO:0000256" key="1">
    <source>
        <dbReference type="SAM" id="MobiDB-lite"/>
    </source>
</evidence>
<reference evidence="2" key="1">
    <citation type="submission" date="2025-08" db="UniProtKB">
        <authorList>
            <consortium name="Ensembl"/>
        </authorList>
    </citation>
    <scope>IDENTIFICATION</scope>
</reference>
<name>A0A8C9ZSJ0_SANLU</name>
<dbReference type="AlphaFoldDB" id="A0A8C9ZSJ0"/>
<reference evidence="2" key="2">
    <citation type="submission" date="2025-09" db="UniProtKB">
        <authorList>
            <consortium name="Ensembl"/>
        </authorList>
    </citation>
    <scope>IDENTIFICATION</scope>
</reference>
<proteinExistence type="predicted"/>
<keyword evidence="3" id="KW-1185">Reference proteome</keyword>
<evidence type="ECO:0000313" key="2">
    <source>
        <dbReference type="Ensembl" id="ENSSLUP00000044827.1"/>
    </source>
</evidence>
<dbReference type="GeneTree" id="ENSGT00960000187025"/>
<sequence length="69" mass="7957">MTDFEGQKEQQRREVAVTLPEQGVPNPHPQEEQLPYPTLAPVAFCCLKQTTRLRKWCLQVACSPYPFLL</sequence>
<protein>
    <submittedName>
        <fullName evidence="2">Uncharacterized protein</fullName>
    </submittedName>
</protein>
<evidence type="ECO:0000313" key="3">
    <source>
        <dbReference type="Proteomes" id="UP000694568"/>
    </source>
</evidence>
<accession>A0A8C9ZSJ0</accession>
<dbReference type="Ensembl" id="ENSSLUT00000046229.1">
    <property type="protein sequence ID" value="ENSSLUP00000044827.1"/>
    <property type="gene ID" value="ENSSLUG00000019834.1"/>
</dbReference>
<feature type="region of interest" description="Disordered" evidence="1">
    <location>
        <begin position="1"/>
        <end position="33"/>
    </location>
</feature>
<dbReference type="Proteomes" id="UP000694568">
    <property type="component" value="Unplaced"/>
</dbReference>